<evidence type="ECO:0000256" key="4">
    <source>
        <dbReference type="RuleBase" id="RU362027"/>
    </source>
</evidence>
<dbReference type="EC" id="2.4.1.-" evidence="4"/>
<protein>
    <recommendedName>
        <fullName evidence="4">Hexosyltransferase</fullName>
        <ecNumber evidence="4">2.4.1.-</ecNumber>
    </recommendedName>
</protein>
<comment type="caution">
    <text evidence="5">The sequence shown here is derived from an EMBL/GenBank/DDBJ whole genome shotgun (WGS) entry which is preliminary data.</text>
</comment>
<dbReference type="InterPro" id="IPR029044">
    <property type="entry name" value="Nucleotide-diphossugar_trans"/>
</dbReference>
<accession>A0A7J7MUU0</accession>
<evidence type="ECO:0000256" key="2">
    <source>
        <dbReference type="ARBA" id="ARBA00006351"/>
    </source>
</evidence>
<dbReference type="Pfam" id="PF01501">
    <property type="entry name" value="Glyco_transf_8"/>
    <property type="match status" value="1"/>
</dbReference>
<name>A0A7J7MUU0_9MAGN</name>
<dbReference type="EMBL" id="JACGCM010001219">
    <property type="protein sequence ID" value="KAF6158577.1"/>
    <property type="molecule type" value="Genomic_DNA"/>
</dbReference>
<keyword evidence="4" id="KW-0961">Cell wall biogenesis/degradation</keyword>
<evidence type="ECO:0000313" key="6">
    <source>
        <dbReference type="Proteomes" id="UP000541444"/>
    </source>
</evidence>
<dbReference type="PANTHER" id="PTHR32116:SF12">
    <property type="entry name" value="GALACTURONOSYLTRANSFERASE 7-RELATED"/>
    <property type="match status" value="1"/>
</dbReference>
<keyword evidence="3 4" id="KW-0328">Glycosyltransferase</keyword>
<reference evidence="5 6" key="1">
    <citation type="journal article" date="2020" name="IScience">
        <title>Genome Sequencing of the Endangered Kingdonia uniflora (Circaeasteraceae, Ranunculales) Reveals Potential Mechanisms of Evolutionary Specialization.</title>
        <authorList>
            <person name="Sun Y."/>
            <person name="Deng T."/>
            <person name="Zhang A."/>
            <person name="Moore M.J."/>
            <person name="Landis J.B."/>
            <person name="Lin N."/>
            <person name="Zhang H."/>
            <person name="Zhang X."/>
            <person name="Huang J."/>
            <person name="Zhang X."/>
            <person name="Sun H."/>
            <person name="Wang H."/>
        </authorList>
    </citation>
    <scope>NUCLEOTIDE SEQUENCE [LARGE SCALE GENOMIC DNA]</scope>
    <source>
        <strain evidence="5">TB1705</strain>
        <tissue evidence="5">Leaf</tissue>
    </source>
</reference>
<evidence type="ECO:0000256" key="3">
    <source>
        <dbReference type="ARBA" id="ARBA00022676"/>
    </source>
</evidence>
<dbReference type="PANTHER" id="PTHR32116">
    <property type="entry name" value="GALACTURONOSYLTRANSFERASE 4-RELATED"/>
    <property type="match status" value="1"/>
</dbReference>
<keyword evidence="6" id="KW-1185">Reference proteome</keyword>
<dbReference type="GO" id="GO:0045489">
    <property type="term" value="P:pectin biosynthetic process"/>
    <property type="evidence" value="ECO:0007669"/>
    <property type="project" value="UniProtKB-UniPathway"/>
</dbReference>
<dbReference type="GO" id="GO:0000139">
    <property type="term" value="C:Golgi membrane"/>
    <property type="evidence" value="ECO:0007669"/>
    <property type="project" value="UniProtKB-SubCell"/>
</dbReference>
<comment type="similarity">
    <text evidence="2 4">Belongs to the glycosyltransferase 8 family.</text>
</comment>
<organism evidence="5 6">
    <name type="scientific">Kingdonia uniflora</name>
    <dbReference type="NCBI Taxonomy" id="39325"/>
    <lineage>
        <taxon>Eukaryota</taxon>
        <taxon>Viridiplantae</taxon>
        <taxon>Streptophyta</taxon>
        <taxon>Embryophyta</taxon>
        <taxon>Tracheophyta</taxon>
        <taxon>Spermatophyta</taxon>
        <taxon>Magnoliopsida</taxon>
        <taxon>Ranunculales</taxon>
        <taxon>Circaeasteraceae</taxon>
        <taxon>Kingdonia</taxon>
    </lineage>
</organism>
<keyword evidence="3 4" id="KW-0808">Transferase</keyword>
<dbReference type="Proteomes" id="UP000541444">
    <property type="component" value="Unassembled WGS sequence"/>
</dbReference>
<proteinExistence type="inferred from homology"/>
<dbReference type="SUPFAM" id="SSF53448">
    <property type="entry name" value="Nucleotide-diphospho-sugar transferases"/>
    <property type="match status" value="1"/>
</dbReference>
<dbReference type="Pfam" id="PF25557">
    <property type="entry name" value="GAUT_1"/>
    <property type="match status" value="1"/>
</dbReference>
<dbReference type="OrthoDB" id="411524at2759"/>
<dbReference type="UniPathway" id="UPA00845"/>
<dbReference type="AlphaFoldDB" id="A0A7J7MUU0"/>
<sequence length="353" mass="40959">MKDKLFVAKAYFPTIAKLPTQDKLSRDMKQNIQEFEQILSKSTADADLPPHMQKRLEKMEALIAKAKTFQVDCNNVNKKLRQILDLTEDEAHFHMNQSAFLYQLAVHTIPKSHHFLSMRLTVEYFRSHSSLDTELLPLKEFINPELHHYVLIPNNILASSVDINSTVIHSKESGNLVFHVLTDRQNYFAMKLWFFRHSYKEATIHLLNVEDLNLQIFGIENPPYLSFAEKFRVSLRSSAEKSLNIVDLVKWRELNLTEIYRRLQLKNSTRVGALPATLLTFHDMVNALDDSWALSGLDHNYGIGTQAIKKAAVLHYNGKMKPWFELGISKYKVYWKKFLTRGDQFMAECNVNS</sequence>
<evidence type="ECO:0000313" key="5">
    <source>
        <dbReference type="EMBL" id="KAF6158577.1"/>
    </source>
</evidence>
<gene>
    <name evidence="5" type="ORF">GIB67_040091</name>
</gene>
<dbReference type="InterPro" id="IPR002495">
    <property type="entry name" value="Glyco_trans_8"/>
</dbReference>
<evidence type="ECO:0000256" key="1">
    <source>
        <dbReference type="ARBA" id="ARBA00004877"/>
    </source>
</evidence>
<keyword evidence="4" id="KW-0333">Golgi apparatus</keyword>
<dbReference type="GO" id="GO:0047262">
    <property type="term" value="F:polygalacturonate 4-alpha-galacturonosyltransferase activity"/>
    <property type="evidence" value="ECO:0007669"/>
    <property type="project" value="InterPro"/>
</dbReference>
<dbReference type="GO" id="GO:0071555">
    <property type="term" value="P:cell wall organization"/>
    <property type="evidence" value="ECO:0007669"/>
    <property type="project" value="UniProtKB-KW"/>
</dbReference>
<dbReference type="InterPro" id="IPR029993">
    <property type="entry name" value="GAUT"/>
</dbReference>
<dbReference type="Gene3D" id="3.90.550.10">
    <property type="entry name" value="Spore Coat Polysaccharide Biosynthesis Protein SpsA, Chain A"/>
    <property type="match status" value="1"/>
</dbReference>
<comment type="pathway">
    <text evidence="1 4">Glycan metabolism; pectin biosynthesis.</text>
</comment>
<comment type="subcellular location">
    <subcellularLocation>
        <location evidence="4">Golgi apparatus membrane</location>
        <topology evidence="4">Single-pass type II membrane protein</topology>
    </subcellularLocation>
</comment>